<sequence length="327" mass="35932">MNPQLAVMASIRGGVFTRADARACGYADAEIDSLLDAGRWRRIRRGTYAAHRSLMLVTQEVLYLRRVYRVLRASGPSVFASHQSAAALHALPVWGLDLTRVHVTAPDGRSGRVRGVHRHIRDPVGPGLQLWNTLRMVSPARAVVEVAANAPPAPAVVLADAALYAGMVDRRALNRAAGQLDYGKKRALKVLDQLTGASSIAESRLRFILATTGLPTPSETPVPEPDHEEPDDSAAGALWFPDERTVVEFEPRFPFWCEQSEPTTDVPVPGPPHGSSLADDPQPVERCWIPWADLDNPQTVADRIRTTFTRAARRTGIRHFTPTRARM</sequence>
<evidence type="ECO:0000313" key="3">
    <source>
        <dbReference type="EMBL" id="XBV27570.1"/>
    </source>
</evidence>
<proteinExistence type="predicted"/>
<dbReference type="AlphaFoldDB" id="A0AAU7TLE8"/>
<gene>
    <name evidence="3" type="ORF">ABN611_14300</name>
</gene>
<protein>
    <submittedName>
        <fullName evidence="3">Type IV toxin-antitoxin system AbiEi family antitoxin domain-containing protein</fullName>
    </submittedName>
</protein>
<accession>A0AAU7TLE8</accession>
<name>A0AAU7TLE8_9ACTN</name>
<evidence type="ECO:0000259" key="2">
    <source>
        <dbReference type="Pfam" id="PF13338"/>
    </source>
</evidence>
<feature type="domain" description="AbiEi antitoxin N-terminal" evidence="2">
    <location>
        <begin position="9"/>
        <end position="49"/>
    </location>
</feature>
<evidence type="ECO:0000256" key="1">
    <source>
        <dbReference type="SAM" id="MobiDB-lite"/>
    </source>
</evidence>
<dbReference type="Pfam" id="PF13338">
    <property type="entry name" value="AbiEi_4"/>
    <property type="match status" value="1"/>
</dbReference>
<feature type="region of interest" description="Disordered" evidence="1">
    <location>
        <begin position="261"/>
        <end position="281"/>
    </location>
</feature>
<dbReference type="RefSeq" id="WP_350280354.1">
    <property type="nucleotide sequence ID" value="NZ_CP158165.1"/>
</dbReference>
<dbReference type="EMBL" id="CP158165">
    <property type="protein sequence ID" value="XBV27570.1"/>
    <property type="molecule type" value="Genomic_DNA"/>
</dbReference>
<organism evidence="3">
    <name type="scientific">Kribbella sp. HUAS MG21</name>
    <dbReference type="NCBI Taxonomy" id="3160966"/>
    <lineage>
        <taxon>Bacteria</taxon>
        <taxon>Bacillati</taxon>
        <taxon>Actinomycetota</taxon>
        <taxon>Actinomycetes</taxon>
        <taxon>Propionibacteriales</taxon>
        <taxon>Kribbellaceae</taxon>
        <taxon>Kribbella</taxon>
    </lineage>
</organism>
<feature type="region of interest" description="Disordered" evidence="1">
    <location>
        <begin position="213"/>
        <end position="233"/>
    </location>
</feature>
<reference evidence="3" key="1">
    <citation type="submission" date="2024-06" db="EMBL/GenBank/DDBJ databases">
        <title>Kribbella sp. strain HUAS MG21 genome sequences.</title>
        <authorList>
            <person name="Mo P."/>
        </authorList>
    </citation>
    <scope>NUCLEOTIDE SEQUENCE</scope>
    <source>
        <strain evidence="3">HUAS MG21</strain>
    </source>
</reference>
<dbReference type="InterPro" id="IPR025159">
    <property type="entry name" value="AbiEi_N"/>
</dbReference>